<dbReference type="EMBL" id="JAUEPP010000007">
    <property type="protein sequence ID" value="KAK3338856.1"/>
    <property type="molecule type" value="Genomic_DNA"/>
</dbReference>
<proteinExistence type="predicted"/>
<feature type="compositionally biased region" description="Low complexity" evidence="1">
    <location>
        <begin position="13"/>
        <end position="22"/>
    </location>
</feature>
<dbReference type="GeneID" id="87860059"/>
<gene>
    <name evidence="2" type="ORF">B0H65DRAFT_283299</name>
</gene>
<protein>
    <submittedName>
        <fullName evidence="2">Uncharacterized protein</fullName>
    </submittedName>
</protein>
<reference evidence="2" key="2">
    <citation type="submission" date="2023-06" db="EMBL/GenBank/DDBJ databases">
        <authorList>
            <consortium name="Lawrence Berkeley National Laboratory"/>
            <person name="Haridas S."/>
            <person name="Hensen N."/>
            <person name="Bonometti L."/>
            <person name="Westerberg I."/>
            <person name="Brannstrom I.O."/>
            <person name="Guillou S."/>
            <person name="Cros-Aarteil S."/>
            <person name="Calhoun S."/>
            <person name="Kuo A."/>
            <person name="Mondo S."/>
            <person name="Pangilinan J."/>
            <person name="Riley R."/>
            <person name="Labutti K."/>
            <person name="Andreopoulos B."/>
            <person name="Lipzen A."/>
            <person name="Chen C."/>
            <person name="Yanf M."/>
            <person name="Daum C."/>
            <person name="Ng V."/>
            <person name="Clum A."/>
            <person name="Steindorff A."/>
            <person name="Ohm R."/>
            <person name="Martin F."/>
            <person name="Silar P."/>
            <person name="Natvig D."/>
            <person name="Lalanne C."/>
            <person name="Gautier V."/>
            <person name="Ament-Velasquez S.L."/>
            <person name="Kruys A."/>
            <person name="Hutchinson M.I."/>
            <person name="Powell A.J."/>
            <person name="Barry K."/>
            <person name="Miller A.N."/>
            <person name="Grigoriev I.V."/>
            <person name="Debuchy R."/>
            <person name="Gladieux P."/>
            <person name="Thoren M.H."/>
            <person name="Johannesson H."/>
        </authorList>
    </citation>
    <scope>NUCLEOTIDE SEQUENCE</scope>
    <source>
        <strain evidence="2">CBS 560.94</strain>
    </source>
</reference>
<sequence>MSNSQRHNHHNNHNNSPPNSRPVHQGLIPTRGFRRQPKRNPLSILPPPSRKLKARNFWPLHQGSVSGQPLRAGLGTATAVTPVHQAPMPVSVFRHHQSTLSPCSSVQDISHIFQSVPTSP</sequence>
<feature type="compositionally biased region" description="Basic residues" evidence="1">
    <location>
        <begin position="1"/>
        <end position="12"/>
    </location>
</feature>
<feature type="region of interest" description="Disordered" evidence="1">
    <location>
        <begin position="1"/>
        <end position="51"/>
    </location>
</feature>
<evidence type="ECO:0000256" key="1">
    <source>
        <dbReference type="SAM" id="MobiDB-lite"/>
    </source>
</evidence>
<evidence type="ECO:0000313" key="3">
    <source>
        <dbReference type="Proteomes" id="UP001278500"/>
    </source>
</evidence>
<evidence type="ECO:0000313" key="2">
    <source>
        <dbReference type="EMBL" id="KAK3338856.1"/>
    </source>
</evidence>
<reference evidence="2" key="1">
    <citation type="journal article" date="2023" name="Mol. Phylogenet. Evol.">
        <title>Genome-scale phylogeny and comparative genomics of the fungal order Sordariales.</title>
        <authorList>
            <person name="Hensen N."/>
            <person name="Bonometti L."/>
            <person name="Westerberg I."/>
            <person name="Brannstrom I.O."/>
            <person name="Guillou S."/>
            <person name="Cros-Aarteil S."/>
            <person name="Calhoun S."/>
            <person name="Haridas S."/>
            <person name="Kuo A."/>
            <person name="Mondo S."/>
            <person name="Pangilinan J."/>
            <person name="Riley R."/>
            <person name="LaButti K."/>
            <person name="Andreopoulos B."/>
            <person name="Lipzen A."/>
            <person name="Chen C."/>
            <person name="Yan M."/>
            <person name="Daum C."/>
            <person name="Ng V."/>
            <person name="Clum A."/>
            <person name="Steindorff A."/>
            <person name="Ohm R.A."/>
            <person name="Martin F."/>
            <person name="Silar P."/>
            <person name="Natvig D.O."/>
            <person name="Lalanne C."/>
            <person name="Gautier V."/>
            <person name="Ament-Velasquez S.L."/>
            <person name="Kruys A."/>
            <person name="Hutchinson M.I."/>
            <person name="Powell A.J."/>
            <person name="Barry K."/>
            <person name="Miller A.N."/>
            <person name="Grigoriev I.V."/>
            <person name="Debuchy R."/>
            <person name="Gladieux P."/>
            <person name="Hiltunen Thoren M."/>
            <person name="Johannesson H."/>
        </authorList>
    </citation>
    <scope>NUCLEOTIDE SEQUENCE</scope>
    <source>
        <strain evidence="2">CBS 560.94</strain>
    </source>
</reference>
<dbReference type="RefSeq" id="XP_062678216.1">
    <property type="nucleotide sequence ID" value="XM_062822905.1"/>
</dbReference>
<dbReference type="Proteomes" id="UP001278500">
    <property type="component" value="Unassembled WGS sequence"/>
</dbReference>
<keyword evidence="3" id="KW-1185">Reference proteome</keyword>
<name>A0AAE0MNM4_9PEZI</name>
<dbReference type="AlphaFoldDB" id="A0AAE0MNM4"/>
<accession>A0AAE0MNM4</accession>
<comment type="caution">
    <text evidence="2">The sequence shown here is derived from an EMBL/GenBank/DDBJ whole genome shotgun (WGS) entry which is preliminary data.</text>
</comment>
<organism evidence="2 3">
    <name type="scientific">Neurospora tetraspora</name>
    <dbReference type="NCBI Taxonomy" id="94610"/>
    <lineage>
        <taxon>Eukaryota</taxon>
        <taxon>Fungi</taxon>
        <taxon>Dikarya</taxon>
        <taxon>Ascomycota</taxon>
        <taxon>Pezizomycotina</taxon>
        <taxon>Sordariomycetes</taxon>
        <taxon>Sordariomycetidae</taxon>
        <taxon>Sordariales</taxon>
        <taxon>Sordariaceae</taxon>
        <taxon>Neurospora</taxon>
    </lineage>
</organism>